<dbReference type="AlphaFoldDB" id="A0A8S4R5P6"/>
<sequence>MVQPVSVITPASDRISSIQHPNHLIVAAVFYSPNLSATINKRSPKHILHDPDDQITTDNAPYKYTQLTFAQRLRRRRRGPRLLTSFGCGLTPRSEACGLVTVRNPFTPIVDDPFISSSPRVQTFPGRAPFRGKPTSPHYTVKINPKKKPNHRNAAWQ</sequence>
<gene>
    <name evidence="2" type="primary">jg20788</name>
    <name evidence="2" type="ORF">PAEG_LOCUS10428</name>
</gene>
<evidence type="ECO:0000313" key="3">
    <source>
        <dbReference type="Proteomes" id="UP000838756"/>
    </source>
</evidence>
<protein>
    <submittedName>
        <fullName evidence="2">Jg20788 protein</fullName>
    </submittedName>
</protein>
<name>A0A8S4R5P6_9NEOP</name>
<dbReference type="OrthoDB" id="10050074at2759"/>
<keyword evidence="3" id="KW-1185">Reference proteome</keyword>
<comment type="caution">
    <text evidence="2">The sequence shown here is derived from an EMBL/GenBank/DDBJ whole genome shotgun (WGS) entry which is preliminary data.</text>
</comment>
<dbReference type="Proteomes" id="UP000838756">
    <property type="component" value="Unassembled WGS sequence"/>
</dbReference>
<reference evidence="2" key="1">
    <citation type="submission" date="2022-03" db="EMBL/GenBank/DDBJ databases">
        <authorList>
            <person name="Lindestad O."/>
        </authorList>
    </citation>
    <scope>NUCLEOTIDE SEQUENCE</scope>
</reference>
<dbReference type="EMBL" id="CAKXAJ010024867">
    <property type="protein sequence ID" value="CAH2232110.1"/>
    <property type="molecule type" value="Genomic_DNA"/>
</dbReference>
<accession>A0A8S4R5P6</accession>
<evidence type="ECO:0000256" key="1">
    <source>
        <dbReference type="SAM" id="MobiDB-lite"/>
    </source>
</evidence>
<evidence type="ECO:0000313" key="2">
    <source>
        <dbReference type="EMBL" id="CAH2232110.1"/>
    </source>
</evidence>
<feature type="region of interest" description="Disordered" evidence="1">
    <location>
        <begin position="124"/>
        <end position="157"/>
    </location>
</feature>
<proteinExistence type="predicted"/>
<organism evidence="2 3">
    <name type="scientific">Pararge aegeria aegeria</name>
    <dbReference type="NCBI Taxonomy" id="348720"/>
    <lineage>
        <taxon>Eukaryota</taxon>
        <taxon>Metazoa</taxon>
        <taxon>Ecdysozoa</taxon>
        <taxon>Arthropoda</taxon>
        <taxon>Hexapoda</taxon>
        <taxon>Insecta</taxon>
        <taxon>Pterygota</taxon>
        <taxon>Neoptera</taxon>
        <taxon>Endopterygota</taxon>
        <taxon>Lepidoptera</taxon>
        <taxon>Glossata</taxon>
        <taxon>Ditrysia</taxon>
        <taxon>Papilionoidea</taxon>
        <taxon>Nymphalidae</taxon>
        <taxon>Satyrinae</taxon>
        <taxon>Satyrini</taxon>
        <taxon>Parargina</taxon>
        <taxon>Pararge</taxon>
    </lineage>
</organism>